<dbReference type="Proteomes" id="UP000232688">
    <property type="component" value="Unassembled WGS sequence"/>
</dbReference>
<dbReference type="VEuPathDB" id="FungiDB:RhiirFUN_018078"/>
<dbReference type="AlphaFoldDB" id="A0A2I1FIC0"/>
<dbReference type="EMBL" id="LLXH01000440">
    <property type="protein sequence ID" value="PKC66759.1"/>
    <property type="molecule type" value="Genomic_DNA"/>
</dbReference>
<reference evidence="2" key="5">
    <citation type="submission" date="2020-05" db="EMBL/GenBank/DDBJ databases">
        <authorList>
            <person name="Rincon C."/>
            <person name="Sanders R I."/>
            <person name="Robbins C."/>
            <person name="Chaturvedi A."/>
        </authorList>
    </citation>
    <scope>NUCLEOTIDE SEQUENCE</scope>
    <source>
        <strain evidence="2">CHB12</strain>
    </source>
</reference>
<evidence type="ECO:0000313" key="6">
    <source>
        <dbReference type="Proteomes" id="UP000232722"/>
    </source>
</evidence>
<dbReference type="VEuPathDB" id="FungiDB:RhiirA1_394250"/>
<evidence type="ECO:0000313" key="3">
    <source>
        <dbReference type="EMBL" id="PKB94129.1"/>
    </source>
</evidence>
<name>A0A2I1FIC0_9GLOM</name>
<evidence type="ECO:0000256" key="1">
    <source>
        <dbReference type="SAM" id="MobiDB-lite"/>
    </source>
</evidence>
<reference evidence="3 6" key="1">
    <citation type="submission" date="2016-04" db="EMBL/GenBank/DDBJ databases">
        <title>Genome analyses suggest a sexual origin of heterokaryosis in a supposedly ancient asexual fungus.</title>
        <authorList>
            <person name="Ropars J."/>
            <person name="Sedzielewska K."/>
            <person name="Noel J."/>
            <person name="Charron P."/>
            <person name="Farinelli L."/>
            <person name="Marton T."/>
            <person name="Kruger M."/>
            <person name="Pelin A."/>
            <person name="Brachmann A."/>
            <person name="Corradi N."/>
        </authorList>
    </citation>
    <scope>NUCLEOTIDE SEQUENCE [LARGE SCALE GENOMIC DNA]</scope>
    <source>
        <strain evidence="3 6">A5</strain>
    </source>
</reference>
<dbReference type="EMBL" id="CAGKOT010000039">
    <property type="protein sequence ID" value="CAB5378898.1"/>
    <property type="molecule type" value="Genomic_DNA"/>
</dbReference>
<gene>
    <name evidence="2" type="ORF">CHRIB12_LOCUS16417</name>
    <name evidence="4" type="ORF">RhiirA1_394250</name>
    <name evidence="3" type="ORF">RhiirA5_439482</name>
</gene>
<evidence type="ECO:0000313" key="4">
    <source>
        <dbReference type="EMBL" id="PKC66759.1"/>
    </source>
</evidence>
<feature type="region of interest" description="Disordered" evidence="1">
    <location>
        <begin position="63"/>
        <end position="84"/>
    </location>
</feature>
<dbReference type="EMBL" id="LLXJ01006591">
    <property type="protein sequence ID" value="PKB94129.1"/>
    <property type="molecule type" value="Genomic_DNA"/>
</dbReference>
<dbReference type="OrthoDB" id="2345243at2759"/>
<proteinExistence type="predicted"/>
<evidence type="ECO:0000313" key="5">
    <source>
        <dbReference type="Proteomes" id="UP000232688"/>
    </source>
</evidence>
<dbReference type="Proteomes" id="UP000684084">
    <property type="component" value="Unassembled WGS sequence"/>
</dbReference>
<reference evidence="3 6" key="2">
    <citation type="submission" date="2017-09" db="EMBL/GenBank/DDBJ databases">
        <title>Extensive intraspecific genome diversity in a model arbuscular mycorrhizal fungus.</title>
        <authorList>
            <person name="Chen E.C."/>
            <person name="Morin E."/>
            <person name="Beaudet D."/>
            <person name="Noel J."/>
            <person name="Ndikumana S."/>
            <person name="Charron P."/>
            <person name="St-Onge C."/>
            <person name="Giorgi J."/>
            <person name="Grigoriev I.V."/>
            <person name="Roux C."/>
            <person name="Martin F.M."/>
            <person name="Corradi N."/>
        </authorList>
    </citation>
    <scope>NUCLEOTIDE SEQUENCE [LARGE SCALE GENOMIC DNA]</scope>
    <source>
        <strain evidence="3 6">A5</strain>
    </source>
</reference>
<reference evidence="4 5" key="3">
    <citation type="submission" date="2017-10" db="EMBL/GenBank/DDBJ databases">
        <title>Extensive intraspecific genome diversity in a model arbuscular mycorrhizal fungus.</title>
        <authorList>
            <person name="Chen E.C.H."/>
            <person name="Morin E."/>
            <person name="Baudet D."/>
            <person name="Noel J."/>
            <person name="Ndikumana S."/>
            <person name="Charron P."/>
            <person name="St-Onge C."/>
            <person name="Giorgi J."/>
            <person name="Grigoriev I.V."/>
            <person name="Roux C."/>
            <person name="Martin F.M."/>
            <person name="Corradi N."/>
        </authorList>
    </citation>
    <scope>NUCLEOTIDE SEQUENCE [LARGE SCALE GENOMIC DNA]</scope>
    <source>
        <strain evidence="4 5">A1</strain>
    </source>
</reference>
<protein>
    <submittedName>
        <fullName evidence="3">Uncharacterized protein</fullName>
    </submittedName>
</protein>
<accession>A0A2I1FIC0</accession>
<evidence type="ECO:0000313" key="2">
    <source>
        <dbReference type="EMBL" id="CAB5378898.1"/>
    </source>
</evidence>
<organism evidence="3 6">
    <name type="scientific">Rhizophagus irregularis</name>
    <dbReference type="NCBI Taxonomy" id="588596"/>
    <lineage>
        <taxon>Eukaryota</taxon>
        <taxon>Fungi</taxon>
        <taxon>Fungi incertae sedis</taxon>
        <taxon>Mucoromycota</taxon>
        <taxon>Glomeromycotina</taxon>
        <taxon>Glomeromycetes</taxon>
        <taxon>Glomerales</taxon>
        <taxon>Glomeraceae</taxon>
        <taxon>Rhizophagus</taxon>
    </lineage>
</organism>
<dbReference type="VEuPathDB" id="FungiDB:FUN_000679"/>
<sequence length="157" mass="17370">METKSTKSTESTESRLLRKAKEEMIASFNIAAIKQWIADGEPFEEHDEVLAFKEYHGITEKTGDESVNAERAGRVAHSKSKRAGRRTYINEGSKCFNGGITNKNSWKDNLNTRQARHVPAPAKGIQACNRIVNSKYSSQDTRSQNISGSNEVSGGHA</sequence>
<comment type="caution">
    <text evidence="3">The sequence shown here is derived from an EMBL/GenBank/DDBJ whole genome shotgun (WGS) entry which is preliminary data.</text>
</comment>
<feature type="compositionally biased region" description="Basic residues" evidence="1">
    <location>
        <begin position="74"/>
        <end position="84"/>
    </location>
</feature>
<feature type="region of interest" description="Disordered" evidence="1">
    <location>
        <begin position="135"/>
        <end position="157"/>
    </location>
</feature>
<reference evidence="4 5" key="4">
    <citation type="submission" date="2017-10" db="EMBL/GenBank/DDBJ databases">
        <title>Genome analyses suggest a sexual origin of heterokaryosis in a supposedly ancient asexual fungus.</title>
        <authorList>
            <person name="Corradi N."/>
            <person name="Sedzielewska K."/>
            <person name="Noel J."/>
            <person name="Charron P."/>
            <person name="Farinelli L."/>
            <person name="Marton T."/>
            <person name="Kruger M."/>
            <person name="Pelin A."/>
            <person name="Brachmann A."/>
            <person name="Corradi N."/>
        </authorList>
    </citation>
    <scope>NUCLEOTIDE SEQUENCE [LARGE SCALE GENOMIC DNA]</scope>
    <source>
        <strain evidence="4 5">A1</strain>
    </source>
</reference>
<dbReference type="Proteomes" id="UP000232722">
    <property type="component" value="Unassembled WGS sequence"/>
</dbReference>